<gene>
    <name evidence="1" type="ORF">IMCC3135_04585</name>
</gene>
<proteinExistence type="predicted"/>
<reference evidence="1 2" key="1">
    <citation type="submission" date="2016-12" db="EMBL/GenBank/DDBJ databases">
        <authorList>
            <person name="Song W.-J."/>
            <person name="Kurnit D.M."/>
        </authorList>
    </citation>
    <scope>NUCLEOTIDE SEQUENCE [LARGE SCALE GENOMIC DNA]</scope>
    <source>
        <strain evidence="1 2">IMCC3135</strain>
    </source>
</reference>
<dbReference type="KEGG" id="gai:IMCC3135_04585"/>
<dbReference type="Proteomes" id="UP000250079">
    <property type="component" value="Chromosome"/>
</dbReference>
<dbReference type="AlphaFoldDB" id="A0A2Z2NQF3"/>
<accession>A0A2Z2NQF3</accession>
<organism evidence="1 2">
    <name type="scientific">Granulosicoccus antarcticus IMCC3135</name>
    <dbReference type="NCBI Taxonomy" id="1192854"/>
    <lineage>
        <taxon>Bacteria</taxon>
        <taxon>Pseudomonadati</taxon>
        <taxon>Pseudomonadota</taxon>
        <taxon>Gammaproteobacteria</taxon>
        <taxon>Chromatiales</taxon>
        <taxon>Granulosicoccaceae</taxon>
        <taxon>Granulosicoccus</taxon>
    </lineage>
</organism>
<name>A0A2Z2NQF3_9GAMM</name>
<keyword evidence="2" id="KW-1185">Reference proteome</keyword>
<evidence type="ECO:0000313" key="2">
    <source>
        <dbReference type="Proteomes" id="UP000250079"/>
    </source>
</evidence>
<dbReference type="EMBL" id="CP018632">
    <property type="protein sequence ID" value="ASJ71030.1"/>
    <property type="molecule type" value="Genomic_DNA"/>
</dbReference>
<protein>
    <submittedName>
        <fullName evidence="1">Uncharacterized protein</fullName>
    </submittedName>
</protein>
<evidence type="ECO:0000313" key="1">
    <source>
        <dbReference type="EMBL" id="ASJ71030.1"/>
    </source>
</evidence>
<sequence>MSCAETENISSRVNVTIMLNTTFNTLPVSYRKSSYSLRSAQASAFGARSRGIGFIDFSIDNTGLLALVIEHCLEAGPACVKRRLGHRGFCQLRTTDISHVDLAASIDQIAAELPLGTRAINRDTDAKIPSTASILSETTCPEFVIGKTEAVPYLEVRTCKEDLPVFPVSCPSLEGHPSQRAFIAKALAPPQLATLCREAFAGVMFGRFLNRTAANVLELLRGTNRVSREVKSGHPPTTLPNHTIRQLVAVVPYLIDFSRHAAQKRRVAIFYPDFENLDAC</sequence>